<dbReference type="EMBL" id="JACXIY010000025">
    <property type="protein sequence ID" value="MBD2870971.1"/>
    <property type="molecule type" value="Genomic_DNA"/>
</dbReference>
<sequence>MMLDRKTVIQTVKAVLAADLACDEADFDVDGVSIRQAEIRGGRFRFPIREQSLTIVTMGRGVVVSCNRERLEWARQALGNEADGQIFAARTVGEISAFVQRDKQLLAGPDQKYVCSSADLKDFPIPDGINLVTYKDNDIVGLYRHAAFKHALSFRSDSARSDRIATVAERGGTIIGIAGASEDCGRMWQIGVDVLPEYQGMGIGKAIVGTLTKAVLNEGIVPYYTTEVGNLRSRQLAASLGYWPAWIQMYAR</sequence>
<accession>A0A927CS95</accession>
<organism evidence="2 3">
    <name type="scientific">Paenibacillus arenilitoris</name>
    <dbReference type="NCBI Taxonomy" id="2772299"/>
    <lineage>
        <taxon>Bacteria</taxon>
        <taxon>Bacillati</taxon>
        <taxon>Bacillota</taxon>
        <taxon>Bacilli</taxon>
        <taxon>Bacillales</taxon>
        <taxon>Paenibacillaceae</taxon>
        <taxon>Paenibacillus</taxon>
    </lineage>
</organism>
<evidence type="ECO:0000313" key="3">
    <source>
        <dbReference type="Proteomes" id="UP000632125"/>
    </source>
</evidence>
<keyword evidence="3" id="KW-1185">Reference proteome</keyword>
<dbReference type="Pfam" id="PF00583">
    <property type="entry name" value="Acetyltransf_1"/>
    <property type="match status" value="1"/>
</dbReference>
<gene>
    <name evidence="2" type="ORF">IDH41_20505</name>
</gene>
<dbReference type="CDD" id="cd04301">
    <property type="entry name" value="NAT_SF"/>
    <property type="match status" value="1"/>
</dbReference>
<proteinExistence type="predicted"/>
<feature type="domain" description="N-acetyltransferase" evidence="1">
    <location>
        <begin position="127"/>
        <end position="252"/>
    </location>
</feature>
<protein>
    <submittedName>
        <fullName evidence="2">GNAT family N-acetyltransferase</fullName>
    </submittedName>
</protein>
<dbReference type="GO" id="GO:0016747">
    <property type="term" value="F:acyltransferase activity, transferring groups other than amino-acyl groups"/>
    <property type="evidence" value="ECO:0007669"/>
    <property type="project" value="InterPro"/>
</dbReference>
<dbReference type="Gene3D" id="3.40.630.30">
    <property type="match status" value="1"/>
</dbReference>
<evidence type="ECO:0000259" key="1">
    <source>
        <dbReference type="PROSITE" id="PS51186"/>
    </source>
</evidence>
<reference evidence="2" key="1">
    <citation type="submission" date="2020-09" db="EMBL/GenBank/DDBJ databases">
        <title>A novel bacterium of genus Paenibacillus, isolated from South China Sea.</title>
        <authorList>
            <person name="Huang H."/>
            <person name="Mo K."/>
            <person name="Hu Y."/>
        </authorList>
    </citation>
    <scope>NUCLEOTIDE SEQUENCE</scope>
    <source>
        <strain evidence="2">IB182493</strain>
    </source>
</reference>
<dbReference type="AlphaFoldDB" id="A0A927CS95"/>
<dbReference type="InterPro" id="IPR016181">
    <property type="entry name" value="Acyl_CoA_acyltransferase"/>
</dbReference>
<dbReference type="SUPFAM" id="SSF55729">
    <property type="entry name" value="Acyl-CoA N-acyltransferases (Nat)"/>
    <property type="match status" value="1"/>
</dbReference>
<name>A0A927CS95_9BACL</name>
<dbReference type="RefSeq" id="WP_190864340.1">
    <property type="nucleotide sequence ID" value="NZ_JACXIY010000025.1"/>
</dbReference>
<dbReference type="InterPro" id="IPR000182">
    <property type="entry name" value="GNAT_dom"/>
</dbReference>
<dbReference type="PROSITE" id="PS51186">
    <property type="entry name" value="GNAT"/>
    <property type="match status" value="1"/>
</dbReference>
<dbReference type="Proteomes" id="UP000632125">
    <property type="component" value="Unassembled WGS sequence"/>
</dbReference>
<comment type="caution">
    <text evidence="2">The sequence shown here is derived from an EMBL/GenBank/DDBJ whole genome shotgun (WGS) entry which is preliminary data.</text>
</comment>
<evidence type="ECO:0000313" key="2">
    <source>
        <dbReference type="EMBL" id="MBD2870971.1"/>
    </source>
</evidence>